<accession>J7S2M7</accession>
<evidence type="ECO:0000313" key="5">
    <source>
        <dbReference type="Proteomes" id="UP000006310"/>
    </source>
</evidence>
<evidence type="ECO:0000256" key="2">
    <source>
        <dbReference type="ARBA" id="ARBA00023136"/>
    </source>
</evidence>
<dbReference type="eggNOG" id="KOG2006">
    <property type="taxonomic scope" value="Eukaryota"/>
</dbReference>
<dbReference type="InterPro" id="IPR009771">
    <property type="entry name" value="RIC1_C"/>
</dbReference>
<protein>
    <recommendedName>
        <fullName evidence="3">RIC1 C-terminal alpha solenoid region domain-containing protein</fullName>
    </recommendedName>
</protein>
<dbReference type="AlphaFoldDB" id="J7S2M7"/>
<dbReference type="HOGENOM" id="CLU_325467_0_0_1"/>
<dbReference type="GO" id="GO:0005085">
    <property type="term" value="F:guanyl-nucleotide exchange factor activity"/>
    <property type="evidence" value="ECO:0007669"/>
    <property type="project" value="EnsemblFungi"/>
</dbReference>
<dbReference type="PANTHER" id="PTHR22746:SF10">
    <property type="entry name" value="GUANINE NUCLEOTIDE EXCHANGE FACTOR SUBUNIT RIC1"/>
    <property type="match status" value="1"/>
</dbReference>
<dbReference type="GO" id="GO:0042147">
    <property type="term" value="P:retrograde transport, endosome to Golgi"/>
    <property type="evidence" value="ECO:0007669"/>
    <property type="project" value="EnsemblFungi"/>
</dbReference>
<dbReference type="GO" id="GO:0005829">
    <property type="term" value="C:cytosol"/>
    <property type="evidence" value="ECO:0007669"/>
    <property type="project" value="TreeGrafter"/>
</dbReference>
<sequence length="1005" mass="115312">MQLWPFSPPQQFSVSKRASSLDGLPLDDNEIVGTLTLPQSNVLIMATPARALVYNLKPLALVAVHERTASSIEEFGLNISLRSSMTFDNPINGLVSKKETEFLAWYKGKLVFYVITANNFLLTYQILKNSTQMTTFKEYGLPIIDPSNFDEDLEQDYDYNADDDTLTVFEKNNSSRMIQNGYVATKDKGFLGLFSTHNELAAEEVPIKNLELRLKIVLKFDFDVVDIVGFKKFTEIGDGRYEENLIVLYPHGLQLLRLVDFKLSDSTLVKIERGLKICVCNEDIYVVGNDPQSNKTLIHQLDISKLSSEAFMLCDNGPLHSTFQIKKQLVLCYERKVVKFDTLSKSVCFEFNLPFNSRVCKPINDDTLLFISDKNTLHFYTTLGNLLFLIDHDSPHSYPHYNYSDFTSFSNFLVTTSKRGEFQLWELWKEYSQTHYDFRNTKVYLLNRGNDILFYSPQSDAPLSHEILPVIKLPLKSLNNYISTIRINGNLKLMALFISNKNLLLIHNMETNVWFNYSNLTIIDMHWLANNYLVVHLKHEDGSRTLQCLRIPLQGLETKELSEFVIWEYSVPENERVVSFHVNTLFRYKPLKIKGKEPSKLAERYFKTAEIILLTDTRLLVFDAISTIDISGVNLLKRFHLYIKVEIPNDSGLADIEWAMSFREGLLIYAGGKILRLDKMDADEWNSVKLLSNVERILDVQKDQIFLLQENRYLYFNITDLWDNQNSVLERGIEDEEYPVAVSPASAILHSLHCIFNKDHSKLVVKHEIYLDKLILARMQVGASVDDITTEFHNLKHYKFALEKILSSKILEHGDLTQILNLVKSCHGSLDQSLRNPNSDMLEIVSNCLRKIETKHWRVLFSSLHMTPRDLLALCIEGNEAKMLGILLLVFLNFNGEELLIDSSSGSKWAPNLEVIDEHSQEAGHEQETTNSELLGVDKILSDEELMLRVLNILVSSAAGATDPNRASEAWDLCFQLVRFLRELDKQNSTSLVQKAVQMLQQHTK</sequence>
<organism evidence="4 5">
    <name type="scientific">Huiozyma naganishii (strain ATCC MYA-139 / BCRC 22969 / CBS 8797 / KCTC 17520 / NBRC 10181 / NCYC 3082 / Yp74L-3)</name>
    <name type="common">Yeast</name>
    <name type="synonym">Kazachstania naganishii</name>
    <dbReference type="NCBI Taxonomy" id="1071383"/>
    <lineage>
        <taxon>Eukaryota</taxon>
        <taxon>Fungi</taxon>
        <taxon>Dikarya</taxon>
        <taxon>Ascomycota</taxon>
        <taxon>Saccharomycotina</taxon>
        <taxon>Saccharomycetes</taxon>
        <taxon>Saccharomycetales</taxon>
        <taxon>Saccharomycetaceae</taxon>
        <taxon>Huiozyma</taxon>
    </lineage>
</organism>
<dbReference type="RefSeq" id="XP_022462505.1">
    <property type="nucleotide sequence ID" value="XM_022610318.1"/>
</dbReference>
<dbReference type="OrthoDB" id="67540at2759"/>
<comment type="subcellular location">
    <subcellularLocation>
        <location evidence="1">Membrane</location>
    </subcellularLocation>
</comment>
<dbReference type="EMBL" id="HE978314">
    <property type="protein sequence ID" value="CCK68259.1"/>
    <property type="molecule type" value="Genomic_DNA"/>
</dbReference>
<dbReference type="Proteomes" id="UP000006310">
    <property type="component" value="Chromosome 1"/>
</dbReference>
<keyword evidence="2" id="KW-0472">Membrane</keyword>
<reference evidence="5" key="2">
    <citation type="submission" date="2012-08" db="EMBL/GenBank/DDBJ databases">
        <title>Genome sequence of Kazachstania naganishii.</title>
        <authorList>
            <person name="Gordon J.L."/>
            <person name="Armisen D."/>
            <person name="Proux-Wera E."/>
            <person name="OhEigeartaigh S.S."/>
            <person name="Byrne K.P."/>
            <person name="Wolfe K.H."/>
        </authorList>
    </citation>
    <scope>NUCLEOTIDE SEQUENCE [LARGE SCALE GENOMIC DNA]</scope>
    <source>
        <strain evidence="5">ATCC MYA-139 / BCRC 22969 / CBS 8797 / CCRC 22969 / KCTC 17520 / NBRC 10181 / NCYC 3082</strain>
    </source>
</reference>
<evidence type="ECO:0000313" key="4">
    <source>
        <dbReference type="EMBL" id="CCK68259.1"/>
    </source>
</evidence>
<dbReference type="KEGG" id="kng:KNAG_0A05970"/>
<dbReference type="STRING" id="1071383.J7S2M7"/>
<dbReference type="PANTHER" id="PTHR22746">
    <property type="entry name" value="RAB6A-GEF COMPLEX PARTNER PROTEIN 1"/>
    <property type="match status" value="1"/>
</dbReference>
<dbReference type="OMA" id="WDMCFQL"/>
<keyword evidence="5" id="KW-1185">Reference proteome</keyword>
<dbReference type="GO" id="GO:0005801">
    <property type="term" value="C:cis-Golgi network"/>
    <property type="evidence" value="ECO:0007669"/>
    <property type="project" value="EnsemblFungi"/>
</dbReference>
<dbReference type="GO" id="GO:0034066">
    <property type="term" value="C:Ric1-Rgp1 guanyl-nucleotide exchange factor complex"/>
    <property type="evidence" value="ECO:0007669"/>
    <property type="project" value="EnsemblFungi"/>
</dbReference>
<dbReference type="InterPro" id="IPR040096">
    <property type="entry name" value="Ric1"/>
</dbReference>
<name>J7S2M7_HUIN7</name>
<gene>
    <name evidence="4" type="primary">KNAG0A05970</name>
    <name evidence="4" type="ordered locus">KNAG_0A05970</name>
</gene>
<dbReference type="GO" id="GO:0006886">
    <property type="term" value="P:intracellular protein transport"/>
    <property type="evidence" value="ECO:0007669"/>
    <property type="project" value="EnsemblFungi"/>
</dbReference>
<evidence type="ECO:0000259" key="3">
    <source>
        <dbReference type="Pfam" id="PF07064"/>
    </source>
</evidence>
<dbReference type="GO" id="GO:0000139">
    <property type="term" value="C:Golgi membrane"/>
    <property type="evidence" value="ECO:0007669"/>
    <property type="project" value="EnsemblFungi"/>
</dbReference>
<evidence type="ECO:0000256" key="1">
    <source>
        <dbReference type="ARBA" id="ARBA00004370"/>
    </source>
</evidence>
<dbReference type="Pfam" id="PF07064">
    <property type="entry name" value="RIC1"/>
    <property type="match status" value="1"/>
</dbReference>
<reference evidence="4 5" key="1">
    <citation type="journal article" date="2011" name="Proc. Natl. Acad. Sci. U.S.A.">
        <title>Evolutionary erosion of yeast sex chromosomes by mating-type switching accidents.</title>
        <authorList>
            <person name="Gordon J.L."/>
            <person name="Armisen D."/>
            <person name="Proux-Wera E."/>
            <person name="Oheigeartaigh S.S."/>
            <person name="Byrne K.P."/>
            <person name="Wolfe K.H."/>
        </authorList>
    </citation>
    <scope>NUCLEOTIDE SEQUENCE [LARGE SCALE GENOMIC DNA]</scope>
    <source>
        <strain evidence="5">ATCC MYA-139 / BCRC 22969 / CBS 8797 / CCRC 22969 / KCTC 17520 / NBRC 10181 / NCYC 3082</strain>
    </source>
</reference>
<feature type="domain" description="RIC1 C-terminal alpha solenoid region" evidence="3">
    <location>
        <begin position="787"/>
        <end position="990"/>
    </location>
</feature>
<dbReference type="GeneID" id="34523894"/>
<proteinExistence type="predicted"/>